<evidence type="ECO:0000313" key="8">
    <source>
        <dbReference type="EMBL" id="TRY69180.1"/>
    </source>
</evidence>
<dbReference type="InterPro" id="IPR057357">
    <property type="entry name" value="Znf-C2H2_ZFAND2A/B"/>
</dbReference>
<name>A0A553NUT3_TIGCA</name>
<dbReference type="STRING" id="6832.A0A553NUT3"/>
<feature type="compositionally biased region" description="Polar residues" evidence="6">
    <location>
        <begin position="226"/>
        <end position="244"/>
    </location>
</feature>
<dbReference type="SMART" id="SM00154">
    <property type="entry name" value="ZnF_AN1"/>
    <property type="match status" value="2"/>
</dbReference>
<feature type="region of interest" description="Disordered" evidence="6">
    <location>
        <begin position="169"/>
        <end position="195"/>
    </location>
</feature>
<dbReference type="GO" id="GO:0045047">
    <property type="term" value="P:protein targeting to ER"/>
    <property type="evidence" value="ECO:0007669"/>
    <property type="project" value="TreeGrafter"/>
</dbReference>
<feature type="compositionally biased region" description="Low complexity" evidence="6">
    <location>
        <begin position="245"/>
        <end position="257"/>
    </location>
</feature>
<protein>
    <recommendedName>
        <fullName evidence="7">AN1-type domain-containing protein</fullName>
    </recommendedName>
</protein>
<comment type="caution">
    <text evidence="8">The sequence shown here is derived from an EMBL/GenBank/DDBJ whole genome shotgun (WGS) entry which is preliminary data.</text>
</comment>
<organism evidence="8 9">
    <name type="scientific">Tigriopus californicus</name>
    <name type="common">Marine copepod</name>
    <dbReference type="NCBI Taxonomy" id="6832"/>
    <lineage>
        <taxon>Eukaryota</taxon>
        <taxon>Metazoa</taxon>
        <taxon>Ecdysozoa</taxon>
        <taxon>Arthropoda</taxon>
        <taxon>Crustacea</taxon>
        <taxon>Multicrustacea</taxon>
        <taxon>Hexanauplia</taxon>
        <taxon>Copepoda</taxon>
        <taxon>Harpacticoida</taxon>
        <taxon>Harpacticidae</taxon>
        <taxon>Tigriopus</taxon>
    </lineage>
</organism>
<sequence>MELPDLGQHCGWSTCSRLDFLPFHCHWCGGVFCQDHGPLDSHHCPQRHERDVKVPVCPLCQLPCPVRRDLGHTPDFAVNAHIDRDCQSDKATRQRRPKPVDPLVCVRAKCKKKELVPLTCDECRRPVCLTHRHPEDHACPGSRAGLAQLTSAAASRRATKPVSAIKSMSVGRTSTNVRSLSVPSVHSSRQLSEDEALARALQASLNEGSPSVPPMDQTEIDRLTALSLQESLNTSSGSRHPTATQSSSGQSKGCSLS</sequence>
<dbReference type="OrthoDB" id="431929at2759"/>
<evidence type="ECO:0000256" key="1">
    <source>
        <dbReference type="ARBA" id="ARBA00022723"/>
    </source>
</evidence>
<feature type="domain" description="AN1-type" evidence="7">
    <location>
        <begin position="99"/>
        <end position="147"/>
    </location>
</feature>
<evidence type="ECO:0000259" key="7">
    <source>
        <dbReference type="PROSITE" id="PS51039"/>
    </source>
</evidence>
<accession>A0A553NUT3</accession>
<keyword evidence="1" id="KW-0479">Metal-binding</keyword>
<feature type="compositionally biased region" description="Polar residues" evidence="6">
    <location>
        <begin position="170"/>
        <end position="190"/>
    </location>
</feature>
<dbReference type="Pfam" id="PF01428">
    <property type="entry name" value="zf-AN1"/>
    <property type="match status" value="2"/>
</dbReference>
<evidence type="ECO:0000256" key="2">
    <source>
        <dbReference type="ARBA" id="ARBA00022737"/>
    </source>
</evidence>
<keyword evidence="3 5" id="KW-0863">Zinc-finger</keyword>
<feature type="domain" description="AN1-type" evidence="7">
    <location>
        <begin position="4"/>
        <end position="52"/>
    </location>
</feature>
<dbReference type="SUPFAM" id="SSF118310">
    <property type="entry name" value="AN1-like Zinc finger"/>
    <property type="match status" value="2"/>
</dbReference>
<dbReference type="GO" id="GO:0043161">
    <property type="term" value="P:proteasome-mediated ubiquitin-dependent protein catabolic process"/>
    <property type="evidence" value="ECO:0007669"/>
    <property type="project" value="TreeGrafter"/>
</dbReference>
<dbReference type="Proteomes" id="UP000318571">
    <property type="component" value="Chromosome 1"/>
</dbReference>
<keyword evidence="4" id="KW-0862">Zinc</keyword>
<evidence type="ECO:0000256" key="3">
    <source>
        <dbReference type="ARBA" id="ARBA00022771"/>
    </source>
</evidence>
<keyword evidence="9" id="KW-1185">Reference proteome</keyword>
<evidence type="ECO:0000256" key="5">
    <source>
        <dbReference type="PROSITE-ProRule" id="PRU00449"/>
    </source>
</evidence>
<dbReference type="InterPro" id="IPR000058">
    <property type="entry name" value="Znf_AN1"/>
</dbReference>
<dbReference type="GO" id="GO:0005783">
    <property type="term" value="C:endoplasmic reticulum"/>
    <property type="evidence" value="ECO:0007669"/>
    <property type="project" value="TreeGrafter"/>
</dbReference>
<dbReference type="PANTHER" id="PTHR14677:SF20">
    <property type="entry name" value="ZINC FINGER AN1-TYPE CONTAINING 2A-RELATED"/>
    <property type="match status" value="1"/>
</dbReference>
<proteinExistence type="predicted"/>
<dbReference type="PANTHER" id="PTHR14677">
    <property type="entry name" value="ARSENITE INDUCUBLE RNA ASSOCIATED PROTEIN AIP-1-RELATED"/>
    <property type="match status" value="1"/>
</dbReference>
<dbReference type="AlphaFoldDB" id="A0A553NUT3"/>
<evidence type="ECO:0000313" key="9">
    <source>
        <dbReference type="Proteomes" id="UP000318571"/>
    </source>
</evidence>
<evidence type="ECO:0000256" key="6">
    <source>
        <dbReference type="SAM" id="MobiDB-lite"/>
    </source>
</evidence>
<reference evidence="8 9" key="1">
    <citation type="journal article" date="2018" name="Nat. Ecol. Evol.">
        <title>Genomic signatures of mitonuclear coevolution across populations of Tigriopus californicus.</title>
        <authorList>
            <person name="Barreto F.S."/>
            <person name="Watson E.T."/>
            <person name="Lima T.G."/>
            <person name="Willett C.S."/>
            <person name="Edmands S."/>
            <person name="Li W."/>
            <person name="Burton R.S."/>
        </authorList>
    </citation>
    <scope>NUCLEOTIDE SEQUENCE [LARGE SCALE GENOMIC DNA]</scope>
    <source>
        <strain evidence="8 9">San Diego</strain>
    </source>
</reference>
<dbReference type="GO" id="GO:0008270">
    <property type="term" value="F:zinc ion binding"/>
    <property type="evidence" value="ECO:0007669"/>
    <property type="project" value="UniProtKB-KW"/>
</dbReference>
<feature type="region of interest" description="Disordered" evidence="6">
    <location>
        <begin position="225"/>
        <end position="257"/>
    </location>
</feature>
<dbReference type="EMBL" id="VCGU01000010">
    <property type="protein sequence ID" value="TRY69180.1"/>
    <property type="molecule type" value="Genomic_DNA"/>
</dbReference>
<dbReference type="OMA" id="DKQCKSD"/>
<evidence type="ECO:0000256" key="4">
    <source>
        <dbReference type="ARBA" id="ARBA00022833"/>
    </source>
</evidence>
<dbReference type="PROSITE" id="PS51039">
    <property type="entry name" value="ZF_AN1"/>
    <property type="match status" value="2"/>
</dbReference>
<dbReference type="Pfam" id="PF25403">
    <property type="entry name" value="zf-C2H2_ZFAND2"/>
    <property type="match status" value="1"/>
</dbReference>
<dbReference type="Gene3D" id="4.10.1110.10">
    <property type="entry name" value="AN1-like Zinc finger"/>
    <property type="match status" value="2"/>
</dbReference>
<keyword evidence="2" id="KW-0677">Repeat</keyword>
<gene>
    <name evidence="8" type="ORF">TCAL_05616</name>
</gene>
<dbReference type="InterPro" id="IPR035896">
    <property type="entry name" value="AN1-like_Znf"/>
</dbReference>